<dbReference type="Proteomes" id="UP000517547">
    <property type="component" value="Unassembled WGS sequence"/>
</dbReference>
<keyword evidence="1" id="KW-0812">Transmembrane</keyword>
<accession>A0A7Y7XWW3</accession>
<feature type="transmembrane region" description="Helical" evidence="1">
    <location>
        <begin position="131"/>
        <end position="149"/>
    </location>
</feature>
<protein>
    <recommendedName>
        <fullName evidence="4">Transmembrane protein</fullName>
    </recommendedName>
</protein>
<gene>
    <name evidence="2" type="ORF">HX845_08085</name>
</gene>
<keyword evidence="1" id="KW-1133">Transmembrane helix</keyword>
<evidence type="ECO:0000256" key="1">
    <source>
        <dbReference type="SAM" id="Phobius"/>
    </source>
</evidence>
<comment type="caution">
    <text evidence="2">The sequence shown here is derived from an EMBL/GenBank/DDBJ whole genome shotgun (WGS) entry which is preliminary data.</text>
</comment>
<sequence length="253" mass="27885">MSAEEKIDATAPAIVAKTAARFPWVVALPFLGFIGYAAPYVTGLIYWQDYLRGLNVPPGLFEAEARDYFVYAYVALIETLKSWGGFVRNPLVWLTIIGIILGFSLELVIIKKLQSSTRVQLAVERYTRNRYVALTSGLVVLSTAVTTVLMLIPLIILPIIILPAIIGNYGADQTLKREREVFVKGCDLSEQAKTHCYVVKEGEKVIASGFLITASGTRLAIYENGRPKVIPLKDYSIEVLVAEENKSASDPAQ</sequence>
<evidence type="ECO:0008006" key="4">
    <source>
        <dbReference type="Google" id="ProtNLM"/>
    </source>
</evidence>
<dbReference type="AlphaFoldDB" id="A0A7Y7XWW3"/>
<name>A0A7Y7XWW3_9PSED</name>
<keyword evidence="1" id="KW-0472">Membrane</keyword>
<evidence type="ECO:0000313" key="3">
    <source>
        <dbReference type="Proteomes" id="UP000517547"/>
    </source>
</evidence>
<dbReference type="RefSeq" id="WP_042936522.1">
    <property type="nucleotide sequence ID" value="NZ_JACAQE010000002.1"/>
</dbReference>
<feature type="transmembrane region" description="Helical" evidence="1">
    <location>
        <begin position="155"/>
        <end position="171"/>
    </location>
</feature>
<organism evidence="2 3">
    <name type="scientific">Pseudomonas gingeri</name>
    <dbReference type="NCBI Taxonomy" id="117681"/>
    <lineage>
        <taxon>Bacteria</taxon>
        <taxon>Pseudomonadati</taxon>
        <taxon>Pseudomonadota</taxon>
        <taxon>Gammaproteobacteria</taxon>
        <taxon>Pseudomonadales</taxon>
        <taxon>Pseudomonadaceae</taxon>
        <taxon>Pseudomonas</taxon>
    </lineage>
</organism>
<evidence type="ECO:0000313" key="2">
    <source>
        <dbReference type="EMBL" id="NWC13594.1"/>
    </source>
</evidence>
<reference evidence="2 3" key="1">
    <citation type="submission" date="2020-04" db="EMBL/GenBank/DDBJ databases">
        <title>Molecular characterization of pseudomonads from Agaricus bisporus reveal novel blotch 2 pathogens in Western Europe.</title>
        <authorList>
            <person name="Taparia T."/>
            <person name="Krijger M."/>
            <person name="Haynes E."/>
            <person name="Elpinstone J.G."/>
            <person name="Noble R."/>
            <person name="Van Der Wolf J."/>
        </authorList>
    </citation>
    <scope>NUCLEOTIDE SEQUENCE [LARGE SCALE GENOMIC DNA]</scope>
    <source>
        <strain evidence="2 3">IPO3738</strain>
    </source>
</reference>
<proteinExistence type="predicted"/>
<feature type="transmembrane region" description="Helical" evidence="1">
    <location>
        <begin position="24"/>
        <end position="47"/>
    </location>
</feature>
<feature type="transmembrane region" description="Helical" evidence="1">
    <location>
        <begin position="92"/>
        <end position="110"/>
    </location>
</feature>
<dbReference type="EMBL" id="JACAQE010000002">
    <property type="protein sequence ID" value="NWC13594.1"/>
    <property type="molecule type" value="Genomic_DNA"/>
</dbReference>